<dbReference type="PROSITE" id="PS50850">
    <property type="entry name" value="MFS"/>
    <property type="match status" value="1"/>
</dbReference>
<dbReference type="InterPro" id="IPR036259">
    <property type="entry name" value="MFS_trans_sf"/>
</dbReference>
<dbReference type="Gene3D" id="1.20.1250.20">
    <property type="entry name" value="MFS general substrate transporter like domains"/>
    <property type="match status" value="2"/>
</dbReference>
<evidence type="ECO:0000256" key="3">
    <source>
        <dbReference type="ARBA" id="ARBA00007520"/>
    </source>
</evidence>
<evidence type="ECO:0000313" key="11">
    <source>
        <dbReference type="Proteomes" id="UP000434052"/>
    </source>
</evidence>
<dbReference type="AlphaFoldDB" id="A0A6P1ZB20"/>
<dbReference type="PROSITE" id="PS00216">
    <property type="entry name" value="SUGAR_TRANSPORT_1"/>
    <property type="match status" value="1"/>
</dbReference>
<evidence type="ECO:0000256" key="1">
    <source>
        <dbReference type="ARBA" id="ARBA00003279"/>
    </source>
</evidence>
<feature type="transmembrane region" description="Helical" evidence="8">
    <location>
        <begin position="348"/>
        <end position="367"/>
    </location>
</feature>
<comment type="similarity">
    <text evidence="3">Belongs to the major facilitator superfamily. TCR/Tet family.</text>
</comment>
<feature type="transmembrane region" description="Helical" evidence="8">
    <location>
        <begin position="135"/>
        <end position="156"/>
    </location>
</feature>
<evidence type="ECO:0000256" key="2">
    <source>
        <dbReference type="ARBA" id="ARBA00004141"/>
    </source>
</evidence>
<organism evidence="10 11">
    <name type="scientific">Oceanidesulfovibrio marinus</name>
    <dbReference type="NCBI Taxonomy" id="370038"/>
    <lineage>
        <taxon>Bacteria</taxon>
        <taxon>Pseudomonadati</taxon>
        <taxon>Thermodesulfobacteriota</taxon>
        <taxon>Desulfovibrionia</taxon>
        <taxon>Desulfovibrionales</taxon>
        <taxon>Desulfovibrionaceae</taxon>
        <taxon>Oceanidesulfovibrio</taxon>
    </lineage>
</organism>
<feature type="transmembrane region" description="Helical" evidence="8">
    <location>
        <begin position="292"/>
        <end position="312"/>
    </location>
</feature>
<gene>
    <name evidence="10" type="ORF">DQK91_19575</name>
</gene>
<dbReference type="SUPFAM" id="SSF103473">
    <property type="entry name" value="MFS general substrate transporter"/>
    <property type="match status" value="1"/>
</dbReference>
<dbReference type="GO" id="GO:0016020">
    <property type="term" value="C:membrane"/>
    <property type="evidence" value="ECO:0007669"/>
    <property type="project" value="UniProtKB-SubCell"/>
</dbReference>
<keyword evidence="6 8" id="KW-1133">Transmembrane helix</keyword>
<evidence type="ECO:0000256" key="6">
    <source>
        <dbReference type="ARBA" id="ARBA00022989"/>
    </source>
</evidence>
<dbReference type="PANTHER" id="PTHR23506">
    <property type="entry name" value="GH10249P"/>
    <property type="match status" value="1"/>
</dbReference>
<dbReference type="InterPro" id="IPR011701">
    <property type="entry name" value="MFS"/>
</dbReference>
<feature type="transmembrane region" description="Helical" evidence="8">
    <location>
        <begin position="324"/>
        <end position="342"/>
    </location>
</feature>
<dbReference type="InterPro" id="IPR020846">
    <property type="entry name" value="MFS_dom"/>
</dbReference>
<evidence type="ECO:0000256" key="5">
    <source>
        <dbReference type="ARBA" id="ARBA00022692"/>
    </source>
</evidence>
<evidence type="ECO:0000256" key="7">
    <source>
        <dbReference type="ARBA" id="ARBA00023136"/>
    </source>
</evidence>
<feature type="transmembrane region" description="Helical" evidence="8">
    <location>
        <begin position="39"/>
        <end position="56"/>
    </location>
</feature>
<feature type="domain" description="Major facilitator superfamily (MFS) profile" evidence="9">
    <location>
        <begin position="6"/>
        <end position="375"/>
    </location>
</feature>
<sequence>MQRVLPLAGLCLAVFLAMIGMGMAGVALPQKYIELSGSMRSAGWLSSFFAISYMACQYPAGRMADTFGYRRVLACGFLLMAAAAWVFSEADTTMALYAGRFLQGAGEAPVWASAPALLGSLYPDNRGRAMGFYNAAFHLGLMLGPIAGALQAAHIAGSPFAAFAWLCLAAVVLVLVTVRTAASPRLESGKTHDTPAAVRSLWPLACCLPLSGAVYGLITSSIPVYLTAALGFSQSRLGVFLFCLFSGIAAAQCLAGRLSDRYGRRPFMVGGLLGIAAGLVGLLSGSQPLLPASTILLGLSMGAFAVSSMALVNETVAEGRQATVSGYYYLVWGSGYFAGPLLANSVGLEAGSLVLAAGLLAAAALLLHPSAKLGTVRQRL</sequence>
<keyword evidence="4" id="KW-0813">Transport</keyword>
<feature type="transmembrane region" description="Helical" evidence="8">
    <location>
        <begin position="267"/>
        <end position="286"/>
    </location>
</feature>
<dbReference type="CDD" id="cd17325">
    <property type="entry name" value="MFS_MdtG_SLC18_like"/>
    <property type="match status" value="1"/>
</dbReference>
<dbReference type="PANTHER" id="PTHR23506:SF23">
    <property type="entry name" value="GH10249P"/>
    <property type="match status" value="1"/>
</dbReference>
<comment type="function">
    <text evidence="1">Resistance to tetracycline by an active tetracycline efflux. This is an energy-dependent process that decreases the accumulation of the antibiotic in whole cells. This protein functions as a metal-tetracycline/H(+) antiporter.</text>
</comment>
<dbReference type="Proteomes" id="UP000434052">
    <property type="component" value="Unassembled WGS sequence"/>
</dbReference>
<feature type="transmembrane region" description="Helical" evidence="8">
    <location>
        <begin position="68"/>
        <end position="88"/>
    </location>
</feature>
<reference evidence="10 11" key="1">
    <citation type="submission" date="2018-06" db="EMBL/GenBank/DDBJ databases">
        <title>Complete genome of Desulfovibrio marinus P48SEP.</title>
        <authorList>
            <person name="Crispim J.S."/>
            <person name="Vidigal P.M.P."/>
            <person name="Silva L.C.F."/>
            <person name="Araujo L.C."/>
            <person name="Laguardia C.N."/>
            <person name="Dias R.S."/>
            <person name="Sousa M.P."/>
            <person name="Paula S.O."/>
            <person name="Silva C."/>
        </authorList>
    </citation>
    <scope>NUCLEOTIDE SEQUENCE [LARGE SCALE GENOMIC DNA]</scope>
    <source>
        <strain evidence="10 11">P48SEP</strain>
    </source>
</reference>
<keyword evidence="7 8" id="KW-0472">Membrane</keyword>
<protein>
    <recommendedName>
        <fullName evidence="9">Major facilitator superfamily (MFS) profile domain-containing protein</fullName>
    </recommendedName>
</protein>
<dbReference type="RefSeq" id="WP_144307095.1">
    <property type="nucleotide sequence ID" value="NZ_QMIF01000018.1"/>
</dbReference>
<comment type="caution">
    <text evidence="10">The sequence shown here is derived from an EMBL/GenBank/DDBJ whole genome shotgun (WGS) entry which is preliminary data.</text>
</comment>
<dbReference type="Pfam" id="PF07690">
    <property type="entry name" value="MFS_1"/>
    <property type="match status" value="2"/>
</dbReference>
<evidence type="ECO:0000259" key="9">
    <source>
        <dbReference type="PROSITE" id="PS50850"/>
    </source>
</evidence>
<feature type="transmembrane region" description="Helical" evidence="8">
    <location>
        <begin position="201"/>
        <end position="225"/>
    </location>
</feature>
<evidence type="ECO:0000313" key="10">
    <source>
        <dbReference type="EMBL" id="TVM31036.1"/>
    </source>
</evidence>
<dbReference type="PRINTS" id="PR01035">
    <property type="entry name" value="TCRTETA"/>
</dbReference>
<accession>A0A6P1ZB20</accession>
<dbReference type="GO" id="GO:0022857">
    <property type="term" value="F:transmembrane transporter activity"/>
    <property type="evidence" value="ECO:0007669"/>
    <property type="project" value="InterPro"/>
</dbReference>
<dbReference type="InterPro" id="IPR050930">
    <property type="entry name" value="MFS_Vesicular_Transporter"/>
</dbReference>
<name>A0A6P1ZB20_9BACT</name>
<feature type="transmembrane region" description="Helical" evidence="8">
    <location>
        <begin position="162"/>
        <end position="181"/>
    </location>
</feature>
<evidence type="ECO:0000256" key="8">
    <source>
        <dbReference type="SAM" id="Phobius"/>
    </source>
</evidence>
<dbReference type="EMBL" id="QMIF01000018">
    <property type="protein sequence ID" value="TVM31036.1"/>
    <property type="molecule type" value="Genomic_DNA"/>
</dbReference>
<proteinExistence type="inferred from homology"/>
<dbReference type="OrthoDB" id="9810492at2"/>
<dbReference type="InterPro" id="IPR005829">
    <property type="entry name" value="Sugar_transporter_CS"/>
</dbReference>
<evidence type="ECO:0000256" key="4">
    <source>
        <dbReference type="ARBA" id="ARBA00022448"/>
    </source>
</evidence>
<feature type="transmembrane region" description="Helical" evidence="8">
    <location>
        <begin position="108"/>
        <end position="123"/>
    </location>
</feature>
<dbReference type="InterPro" id="IPR001958">
    <property type="entry name" value="Tet-R_TetA/multi-R_MdtG-like"/>
</dbReference>
<comment type="subcellular location">
    <subcellularLocation>
        <location evidence="2">Membrane</location>
        <topology evidence="2">Multi-pass membrane protein</topology>
    </subcellularLocation>
</comment>
<keyword evidence="5 8" id="KW-0812">Transmembrane</keyword>
<feature type="transmembrane region" description="Helical" evidence="8">
    <location>
        <begin position="237"/>
        <end position="255"/>
    </location>
</feature>